<dbReference type="RefSeq" id="WP_132038202.1">
    <property type="nucleotide sequence ID" value="NZ_JBDSHJ010000048.1"/>
</dbReference>
<dbReference type="SUPFAM" id="SSF52172">
    <property type="entry name" value="CheY-like"/>
    <property type="match status" value="1"/>
</dbReference>
<dbReference type="CDD" id="cd17546">
    <property type="entry name" value="REC_hyHK_CKI1_RcsC-like"/>
    <property type="match status" value="1"/>
</dbReference>
<gene>
    <name evidence="4" type="ORF">D0809_23155</name>
    <name evidence="3" type="ORF">EV142_11390</name>
</gene>
<reference evidence="3" key="3">
    <citation type="submission" date="2019-03" db="EMBL/GenBank/DDBJ databases">
        <authorList>
            <person name="Whitman W."/>
            <person name="Huntemann M."/>
            <person name="Clum A."/>
            <person name="Pillay M."/>
            <person name="Palaniappan K."/>
            <person name="Varghese N."/>
            <person name="Mikhailova N."/>
            <person name="Stamatis D."/>
            <person name="Reddy T."/>
            <person name="Daum C."/>
            <person name="Shapiro N."/>
            <person name="Ivanova N."/>
            <person name="Kyrpides N."/>
            <person name="Woyke T."/>
        </authorList>
    </citation>
    <scope>NUCLEOTIDE SEQUENCE</scope>
    <source>
        <strain evidence="3">P5626</strain>
    </source>
</reference>
<dbReference type="EMBL" id="QWDN01000012">
    <property type="protein sequence ID" value="TEB41938.1"/>
    <property type="molecule type" value="Genomic_DNA"/>
</dbReference>
<evidence type="ECO:0000259" key="2">
    <source>
        <dbReference type="PROSITE" id="PS50110"/>
    </source>
</evidence>
<evidence type="ECO:0000313" key="4">
    <source>
        <dbReference type="EMBL" id="TEB41938.1"/>
    </source>
</evidence>
<dbReference type="InterPro" id="IPR052893">
    <property type="entry name" value="TCS_response_regulator"/>
</dbReference>
<proteinExistence type="predicted"/>
<evidence type="ECO:0000313" key="3">
    <source>
        <dbReference type="EMBL" id="TCN51123.1"/>
    </source>
</evidence>
<sequence>MELKPVFLLIEDNLIDQLVIKQLLTKMLDVTETEVNITNNGVEALQWLSTHQNLQQLIILLDIQMPVMNGFEFLNAYDKLNNEFKKVIQIYVLSSTLDQDEIQKINENNYVTGFLNKPLPIEELKKTIYLNT</sequence>
<dbReference type="Proteomes" id="UP000298340">
    <property type="component" value="Unassembled WGS sequence"/>
</dbReference>
<protein>
    <submittedName>
        <fullName evidence="3">CheY-like chemotaxis protein</fullName>
    </submittedName>
    <submittedName>
        <fullName evidence="4">Response regulator</fullName>
    </submittedName>
</protein>
<evidence type="ECO:0000256" key="1">
    <source>
        <dbReference type="PROSITE-ProRule" id="PRU00169"/>
    </source>
</evidence>
<dbReference type="SMART" id="SM00448">
    <property type="entry name" value="REC"/>
    <property type="match status" value="1"/>
</dbReference>
<dbReference type="GO" id="GO:0000160">
    <property type="term" value="P:phosphorelay signal transduction system"/>
    <property type="evidence" value="ECO:0007669"/>
    <property type="project" value="InterPro"/>
</dbReference>
<dbReference type="PANTHER" id="PTHR44520:SF2">
    <property type="entry name" value="RESPONSE REGULATOR RCP1"/>
    <property type="match status" value="1"/>
</dbReference>
<keyword evidence="5" id="KW-1185">Reference proteome</keyword>
<evidence type="ECO:0000313" key="6">
    <source>
        <dbReference type="Proteomes" id="UP000298340"/>
    </source>
</evidence>
<feature type="domain" description="Response regulatory" evidence="2">
    <location>
        <begin position="6"/>
        <end position="132"/>
    </location>
</feature>
<organism evidence="4 6">
    <name type="scientific">Flavobacterium circumlabens</name>
    <dbReference type="NCBI Taxonomy" id="2133765"/>
    <lineage>
        <taxon>Bacteria</taxon>
        <taxon>Pseudomonadati</taxon>
        <taxon>Bacteroidota</taxon>
        <taxon>Flavobacteriia</taxon>
        <taxon>Flavobacteriales</taxon>
        <taxon>Flavobacteriaceae</taxon>
        <taxon>Flavobacterium</taxon>
    </lineage>
</organism>
<evidence type="ECO:0000313" key="5">
    <source>
        <dbReference type="Proteomes" id="UP000295270"/>
    </source>
</evidence>
<accession>A0A4Y7U778</accession>
<dbReference type="OrthoDB" id="673128at2"/>
<keyword evidence="1" id="KW-0597">Phosphoprotein</keyword>
<reference evidence="4 6" key="2">
    <citation type="journal article" date="2018" name="Syst. Appl. Microbiol.">
        <title>Flavobacterium circumlabens sp. nov. and Flavobacterium cupreum sp. nov., two psychrotrophic species isolated from Antarctic environmental samples.</title>
        <authorList>
            <person name="Kralova S."/>
            <person name="Busse H.J."/>
            <person name="Svec P."/>
            <person name="Maslanova I."/>
            <person name="Stankova E."/>
            <person name="Bartak M."/>
            <person name="Sedlacek I."/>
        </authorList>
    </citation>
    <scope>NUCLEOTIDE SEQUENCE [LARGE SCALE GENOMIC DNA]</scope>
    <source>
        <strain evidence="4 6">CCM 8828</strain>
    </source>
</reference>
<dbReference type="Pfam" id="PF00072">
    <property type="entry name" value="Response_reg"/>
    <property type="match status" value="1"/>
</dbReference>
<reference evidence="3 5" key="1">
    <citation type="journal article" date="2015" name="Stand. Genomic Sci.">
        <title>Genomic Encyclopedia of Bacterial and Archaeal Type Strains, Phase III: the genomes of soil and plant-associated and newly described type strains.</title>
        <authorList>
            <person name="Whitman W.B."/>
            <person name="Woyke T."/>
            <person name="Klenk H.P."/>
            <person name="Zhou Y."/>
            <person name="Lilburn T.G."/>
            <person name="Beck B.J."/>
            <person name="De Vos P."/>
            <person name="Vandamme P."/>
            <person name="Eisen J.A."/>
            <person name="Garrity G."/>
            <person name="Hugenholtz P."/>
            <person name="Kyrpides N.C."/>
        </authorList>
    </citation>
    <scope>NUCLEOTIDE SEQUENCE [LARGE SCALE GENOMIC DNA]</scope>
    <source>
        <strain evidence="3 5">P5626</strain>
    </source>
</reference>
<dbReference type="Proteomes" id="UP000295270">
    <property type="component" value="Unassembled WGS sequence"/>
</dbReference>
<dbReference type="PROSITE" id="PS50110">
    <property type="entry name" value="RESPONSE_REGULATORY"/>
    <property type="match status" value="1"/>
</dbReference>
<dbReference type="InterPro" id="IPR001789">
    <property type="entry name" value="Sig_transdc_resp-reg_receiver"/>
</dbReference>
<dbReference type="Gene3D" id="3.40.50.2300">
    <property type="match status" value="1"/>
</dbReference>
<dbReference type="InterPro" id="IPR011006">
    <property type="entry name" value="CheY-like_superfamily"/>
</dbReference>
<name>A0A4Y7U778_9FLAO</name>
<feature type="modified residue" description="4-aspartylphosphate" evidence="1">
    <location>
        <position position="62"/>
    </location>
</feature>
<dbReference type="PANTHER" id="PTHR44520">
    <property type="entry name" value="RESPONSE REGULATOR RCP1-RELATED"/>
    <property type="match status" value="1"/>
</dbReference>
<dbReference type="EMBL" id="SLWA01000013">
    <property type="protein sequence ID" value="TCN51123.1"/>
    <property type="molecule type" value="Genomic_DNA"/>
</dbReference>
<dbReference type="AlphaFoldDB" id="A0A4Y7U778"/>
<comment type="caution">
    <text evidence="4">The sequence shown here is derived from an EMBL/GenBank/DDBJ whole genome shotgun (WGS) entry which is preliminary data.</text>
</comment>